<evidence type="ECO:0000313" key="2">
    <source>
        <dbReference type="EMBL" id="GGI02920.1"/>
    </source>
</evidence>
<accession>A0ABQ2AZH6</accession>
<reference evidence="3" key="1">
    <citation type="journal article" date="2019" name="Int. J. Syst. Evol. Microbiol.">
        <title>The Global Catalogue of Microorganisms (GCM) 10K type strain sequencing project: providing services to taxonomists for standard genome sequencing and annotation.</title>
        <authorList>
            <consortium name="The Broad Institute Genomics Platform"/>
            <consortium name="The Broad Institute Genome Sequencing Center for Infectious Disease"/>
            <person name="Wu L."/>
            <person name="Ma J."/>
        </authorList>
    </citation>
    <scope>NUCLEOTIDE SEQUENCE [LARGE SCALE GENOMIC DNA]</scope>
    <source>
        <strain evidence="3">CGMCC 1.12778</strain>
    </source>
</reference>
<name>A0ABQ2AZH6_9MICC</name>
<evidence type="ECO:0000256" key="1">
    <source>
        <dbReference type="SAM" id="MobiDB-lite"/>
    </source>
</evidence>
<dbReference type="Proteomes" id="UP000643279">
    <property type="component" value="Unassembled WGS sequence"/>
</dbReference>
<organism evidence="2 3">
    <name type="scientific">Arthrobacter liuii</name>
    <dbReference type="NCBI Taxonomy" id="1476996"/>
    <lineage>
        <taxon>Bacteria</taxon>
        <taxon>Bacillati</taxon>
        <taxon>Actinomycetota</taxon>
        <taxon>Actinomycetes</taxon>
        <taxon>Micrococcales</taxon>
        <taxon>Micrococcaceae</taxon>
        <taxon>Arthrobacter</taxon>
    </lineage>
</organism>
<comment type="caution">
    <text evidence="2">The sequence shown here is derived from an EMBL/GenBank/DDBJ whole genome shotgun (WGS) entry which is preliminary data.</text>
</comment>
<protein>
    <submittedName>
        <fullName evidence="2">Uncharacterized protein</fullName>
    </submittedName>
</protein>
<proteinExistence type="predicted"/>
<feature type="region of interest" description="Disordered" evidence="1">
    <location>
        <begin position="1"/>
        <end position="22"/>
    </location>
</feature>
<sequence length="79" mass="8261">MDDNQNSFVVGPWPGPERPRAVCGQSSAERVNARHGYRHMGFDTGAGSLGVAIPRLPAQAPIFMSAARVAGTGVEVNVA</sequence>
<keyword evidence="3" id="KW-1185">Reference proteome</keyword>
<evidence type="ECO:0000313" key="3">
    <source>
        <dbReference type="Proteomes" id="UP000643279"/>
    </source>
</evidence>
<gene>
    <name evidence="2" type="ORF">GCM10007170_45740</name>
</gene>
<dbReference type="EMBL" id="BMFW01000054">
    <property type="protein sequence ID" value="GGI02920.1"/>
    <property type="molecule type" value="Genomic_DNA"/>
</dbReference>